<dbReference type="PRINTS" id="PR00344">
    <property type="entry name" value="BCTRLSENSOR"/>
</dbReference>
<dbReference type="Pfam" id="PF00512">
    <property type="entry name" value="HisKA"/>
    <property type="match status" value="1"/>
</dbReference>
<evidence type="ECO:0000256" key="6">
    <source>
        <dbReference type="ARBA" id="ARBA00022692"/>
    </source>
</evidence>
<evidence type="ECO:0000256" key="10">
    <source>
        <dbReference type="ARBA" id="ARBA00023136"/>
    </source>
</evidence>
<dbReference type="FunFam" id="1.10.287.130:FF:000001">
    <property type="entry name" value="Two-component sensor histidine kinase"/>
    <property type="match status" value="1"/>
</dbReference>
<name>A0A1U7CXQ5_9BACT</name>
<dbReference type="SUPFAM" id="SSF158472">
    <property type="entry name" value="HAMP domain-like"/>
    <property type="match status" value="1"/>
</dbReference>
<evidence type="ECO:0000256" key="4">
    <source>
        <dbReference type="ARBA" id="ARBA00022553"/>
    </source>
</evidence>
<dbReference type="EC" id="2.7.13.3" evidence="3"/>
<evidence type="ECO:0000259" key="13">
    <source>
        <dbReference type="PROSITE" id="PS50885"/>
    </source>
</evidence>
<dbReference type="Pfam" id="PF00672">
    <property type="entry name" value="HAMP"/>
    <property type="match status" value="1"/>
</dbReference>
<dbReference type="CDD" id="cd00082">
    <property type="entry name" value="HisKA"/>
    <property type="match status" value="1"/>
</dbReference>
<keyword evidence="6" id="KW-0812">Transmembrane</keyword>
<evidence type="ECO:0000256" key="11">
    <source>
        <dbReference type="SAM" id="MobiDB-lite"/>
    </source>
</evidence>
<dbReference type="InterPro" id="IPR003594">
    <property type="entry name" value="HATPase_dom"/>
</dbReference>
<dbReference type="GO" id="GO:0000155">
    <property type="term" value="F:phosphorelay sensor kinase activity"/>
    <property type="evidence" value="ECO:0007669"/>
    <property type="project" value="InterPro"/>
</dbReference>
<dbReference type="GO" id="GO:0016020">
    <property type="term" value="C:membrane"/>
    <property type="evidence" value="ECO:0007669"/>
    <property type="project" value="UniProtKB-SubCell"/>
</dbReference>
<dbReference type="PROSITE" id="PS50885">
    <property type="entry name" value="HAMP"/>
    <property type="match status" value="1"/>
</dbReference>
<evidence type="ECO:0000256" key="2">
    <source>
        <dbReference type="ARBA" id="ARBA00004370"/>
    </source>
</evidence>
<dbReference type="InterPro" id="IPR036890">
    <property type="entry name" value="HATPase_C_sf"/>
</dbReference>
<comment type="catalytic activity">
    <reaction evidence="1">
        <text>ATP + protein L-histidine = ADP + protein N-phospho-L-histidine.</text>
        <dbReference type="EC" id="2.7.13.3"/>
    </reaction>
</comment>
<keyword evidence="4" id="KW-0597">Phosphoprotein</keyword>
<dbReference type="Gene3D" id="1.10.287.130">
    <property type="match status" value="1"/>
</dbReference>
<evidence type="ECO:0000256" key="9">
    <source>
        <dbReference type="ARBA" id="ARBA00023012"/>
    </source>
</evidence>
<organism evidence="14 15">
    <name type="scientific">Paludisphaera borealis</name>
    <dbReference type="NCBI Taxonomy" id="1387353"/>
    <lineage>
        <taxon>Bacteria</taxon>
        <taxon>Pseudomonadati</taxon>
        <taxon>Planctomycetota</taxon>
        <taxon>Planctomycetia</taxon>
        <taxon>Isosphaerales</taxon>
        <taxon>Isosphaeraceae</taxon>
        <taxon>Paludisphaera</taxon>
    </lineage>
</organism>
<dbReference type="PANTHER" id="PTHR45436:SF5">
    <property type="entry name" value="SENSOR HISTIDINE KINASE TRCS"/>
    <property type="match status" value="1"/>
</dbReference>
<dbReference type="SMART" id="SM00387">
    <property type="entry name" value="HATPase_c"/>
    <property type="match status" value="1"/>
</dbReference>
<dbReference type="AlphaFoldDB" id="A0A1U7CXQ5"/>
<evidence type="ECO:0000256" key="5">
    <source>
        <dbReference type="ARBA" id="ARBA00022679"/>
    </source>
</evidence>
<evidence type="ECO:0000256" key="7">
    <source>
        <dbReference type="ARBA" id="ARBA00022777"/>
    </source>
</evidence>
<dbReference type="Gene3D" id="6.10.340.10">
    <property type="match status" value="1"/>
</dbReference>
<dbReference type="InterPro" id="IPR036097">
    <property type="entry name" value="HisK_dim/P_sf"/>
</dbReference>
<dbReference type="PANTHER" id="PTHR45436">
    <property type="entry name" value="SENSOR HISTIDINE KINASE YKOH"/>
    <property type="match status" value="1"/>
</dbReference>
<sequence length="485" mass="52891">MRLSTRLSIFFLGTVALILVGFSATLYAAASKYLHRQADERLDAALNTLVAAAEFSDHGVEWEPQERRLSFGRRTVEGQFLWIVCDARGRRLDGSSPTDPEPSWTDSIMTATPAGRPRRVEDRGGQLWRVMARRLEAPRTGGSDGADEPSVHEVLILGAAVSLSGVGETLRNLALMLTALSCGTWTLALLVGGRLCQRALKPVSEMAEAARAIAGHEFDERLPIAATGDELEDLGRAFNGLLDRQHESHDRQRRFTGDASHQLRTPLTAIQGQVDLALRQTRSAEEYHRVLTVVQGKTRHLRQIVEALLFLARADAESQQPPLEPIKLTDWLREHMAAWTGPRPDDVRFEAEGGDAPCVLAHPTLLGELLDNLLDNACKYSEPGTPIIVRASRDGDSVRLSVEDRGVGIEAGAVLHVADPFFRTPQARSRDSKGLGLGLSVAARLAKLFGGRLDVESRPGRGSTFSVVLPTATARPPLDQKSVSI</sequence>
<dbReference type="CDD" id="cd06225">
    <property type="entry name" value="HAMP"/>
    <property type="match status" value="1"/>
</dbReference>
<gene>
    <name evidence="14" type="primary">arlS</name>
    <name evidence="14" type="ORF">BSF38_05260</name>
</gene>
<dbReference type="SUPFAM" id="SSF47384">
    <property type="entry name" value="Homodimeric domain of signal transducing histidine kinase"/>
    <property type="match status" value="1"/>
</dbReference>
<evidence type="ECO:0000256" key="1">
    <source>
        <dbReference type="ARBA" id="ARBA00000085"/>
    </source>
</evidence>
<evidence type="ECO:0000313" key="14">
    <source>
        <dbReference type="EMBL" id="APW63686.1"/>
    </source>
</evidence>
<accession>A0A1U7CXQ5</accession>
<dbReference type="SMART" id="SM00304">
    <property type="entry name" value="HAMP"/>
    <property type="match status" value="1"/>
</dbReference>
<dbReference type="SUPFAM" id="SSF55874">
    <property type="entry name" value="ATPase domain of HSP90 chaperone/DNA topoisomerase II/histidine kinase"/>
    <property type="match status" value="1"/>
</dbReference>
<keyword evidence="5 14" id="KW-0808">Transferase</keyword>
<dbReference type="InterPro" id="IPR004358">
    <property type="entry name" value="Sig_transdc_His_kin-like_C"/>
</dbReference>
<evidence type="ECO:0000256" key="8">
    <source>
        <dbReference type="ARBA" id="ARBA00022989"/>
    </source>
</evidence>
<protein>
    <recommendedName>
        <fullName evidence="3">histidine kinase</fullName>
        <ecNumber evidence="3">2.7.13.3</ecNumber>
    </recommendedName>
</protein>
<keyword evidence="7 14" id="KW-0418">Kinase</keyword>
<feature type="domain" description="HAMP" evidence="13">
    <location>
        <begin position="197"/>
        <end position="250"/>
    </location>
</feature>
<keyword evidence="9" id="KW-0902">Two-component regulatory system</keyword>
<feature type="region of interest" description="Disordered" evidence="11">
    <location>
        <begin position="92"/>
        <end position="120"/>
    </location>
</feature>
<reference evidence="15" key="1">
    <citation type="submission" date="2016-12" db="EMBL/GenBank/DDBJ databases">
        <title>Comparative genomics of four Isosphaeraceae planctomycetes: a common pool of plasmids and glycoside hydrolase genes.</title>
        <authorList>
            <person name="Ivanova A."/>
        </authorList>
    </citation>
    <scope>NUCLEOTIDE SEQUENCE [LARGE SCALE GENOMIC DNA]</scope>
    <source>
        <strain evidence="15">PX4</strain>
    </source>
</reference>
<evidence type="ECO:0000256" key="3">
    <source>
        <dbReference type="ARBA" id="ARBA00012438"/>
    </source>
</evidence>
<dbReference type="Gene3D" id="3.30.565.10">
    <property type="entry name" value="Histidine kinase-like ATPase, C-terminal domain"/>
    <property type="match status" value="1"/>
</dbReference>
<dbReference type="PROSITE" id="PS50109">
    <property type="entry name" value="HIS_KIN"/>
    <property type="match status" value="1"/>
</dbReference>
<dbReference type="Proteomes" id="UP000186309">
    <property type="component" value="Chromosome"/>
</dbReference>
<feature type="domain" description="Histidine kinase" evidence="12">
    <location>
        <begin position="258"/>
        <end position="473"/>
    </location>
</feature>
<comment type="subcellular location">
    <subcellularLocation>
        <location evidence="2">Membrane</location>
    </subcellularLocation>
</comment>
<proteinExistence type="predicted"/>
<dbReference type="InterPro" id="IPR003661">
    <property type="entry name" value="HisK_dim/P_dom"/>
</dbReference>
<keyword evidence="8" id="KW-1133">Transmembrane helix</keyword>
<dbReference type="Pfam" id="PF02518">
    <property type="entry name" value="HATPase_c"/>
    <property type="match status" value="1"/>
</dbReference>
<evidence type="ECO:0000259" key="12">
    <source>
        <dbReference type="PROSITE" id="PS50109"/>
    </source>
</evidence>
<dbReference type="EMBL" id="CP019082">
    <property type="protein sequence ID" value="APW63686.1"/>
    <property type="molecule type" value="Genomic_DNA"/>
</dbReference>
<dbReference type="InterPro" id="IPR003660">
    <property type="entry name" value="HAMP_dom"/>
</dbReference>
<keyword evidence="10" id="KW-0472">Membrane</keyword>
<dbReference type="InterPro" id="IPR050428">
    <property type="entry name" value="TCS_sensor_his_kinase"/>
</dbReference>
<dbReference type="InterPro" id="IPR005467">
    <property type="entry name" value="His_kinase_dom"/>
</dbReference>
<dbReference type="RefSeq" id="WP_076350002.1">
    <property type="nucleotide sequence ID" value="NZ_CP019082.1"/>
</dbReference>
<dbReference type="STRING" id="1387353.BSF38_05260"/>
<keyword evidence="15" id="KW-1185">Reference proteome</keyword>
<dbReference type="KEGG" id="pbor:BSF38_05260"/>
<dbReference type="OrthoDB" id="9786919at2"/>
<evidence type="ECO:0000313" key="15">
    <source>
        <dbReference type="Proteomes" id="UP000186309"/>
    </source>
</evidence>
<dbReference type="SMART" id="SM00388">
    <property type="entry name" value="HisKA"/>
    <property type="match status" value="1"/>
</dbReference>